<dbReference type="InterPro" id="IPR040676">
    <property type="entry name" value="DUF5641"/>
</dbReference>
<evidence type="ECO:0000313" key="3">
    <source>
        <dbReference type="Proteomes" id="UP000007879"/>
    </source>
</evidence>
<dbReference type="Gene3D" id="3.30.420.10">
    <property type="entry name" value="Ribonuclease H-like superfamily/Ribonuclease H"/>
    <property type="match status" value="1"/>
</dbReference>
<dbReference type="PANTHER" id="PTHR47331:SF1">
    <property type="entry name" value="GAG-LIKE PROTEIN"/>
    <property type="match status" value="1"/>
</dbReference>
<dbReference type="SUPFAM" id="SSF53098">
    <property type="entry name" value="Ribonuclease H-like"/>
    <property type="match status" value="1"/>
</dbReference>
<accession>A0AAN0ITB6</accession>
<dbReference type="GO" id="GO:0003676">
    <property type="term" value="F:nucleic acid binding"/>
    <property type="evidence" value="ECO:0007669"/>
    <property type="project" value="InterPro"/>
</dbReference>
<dbReference type="KEGG" id="aqu:100636053"/>
<dbReference type="EnsemblMetazoa" id="XM_011410428.1">
    <property type="protein sequence ID" value="XP_011408730.1"/>
    <property type="gene ID" value="LOC100636053"/>
</dbReference>
<dbReference type="Proteomes" id="UP000007879">
    <property type="component" value="Unassembled WGS sequence"/>
</dbReference>
<keyword evidence="3" id="KW-1185">Reference proteome</keyword>
<reference evidence="3" key="1">
    <citation type="journal article" date="2010" name="Nature">
        <title>The Amphimedon queenslandica genome and the evolution of animal complexity.</title>
        <authorList>
            <person name="Srivastava M."/>
            <person name="Simakov O."/>
            <person name="Chapman J."/>
            <person name="Fahey B."/>
            <person name="Gauthier M.E."/>
            <person name="Mitros T."/>
            <person name="Richards G.S."/>
            <person name="Conaco C."/>
            <person name="Dacre M."/>
            <person name="Hellsten U."/>
            <person name="Larroux C."/>
            <person name="Putnam N.H."/>
            <person name="Stanke M."/>
            <person name="Adamska M."/>
            <person name="Darling A."/>
            <person name="Degnan S.M."/>
            <person name="Oakley T.H."/>
            <person name="Plachetzki D.C."/>
            <person name="Zhai Y."/>
            <person name="Adamski M."/>
            <person name="Calcino A."/>
            <person name="Cummins S.F."/>
            <person name="Goodstein D.M."/>
            <person name="Harris C."/>
            <person name="Jackson D.J."/>
            <person name="Leys S.P."/>
            <person name="Shu S."/>
            <person name="Woodcroft B.J."/>
            <person name="Vervoort M."/>
            <person name="Kosik K.S."/>
            <person name="Manning G."/>
            <person name="Degnan B.M."/>
            <person name="Rokhsar D.S."/>
        </authorList>
    </citation>
    <scope>NUCLEOTIDE SEQUENCE [LARGE SCALE GENOMIC DNA]</scope>
</reference>
<name>A0AAN0ITB6_AMPQE</name>
<proteinExistence type="predicted"/>
<sequence>MEGQSYAVPPMPPLPTNRVSERPLFYYTGVDFAGPIFVKNSAYELGGKAWSFKRFVARRGLPRKVLSHNAKTFKKMASLLKEIEDHKDVKRYFSDHKIQWNFNVEMSPWWGGVFEKLIRSVKRCMKKVIGRASLTHEELLTAVIEIEMIINSRPLSYVTQDDLDEPITPSHLLIGRRLTSLPDDICCTEEDAFTLTPPALTRRMEFLNRQLSHFWNRWRKEYLLELREAHRIHLRNSPGRYWMQVGDIVVIHSDEKKRGFWSNGRVEELLTGRDGNVRSAVVRVYAVHRDDQGDPELVEETQLPLSNEVEDITNIPCDDLTVEDSPSEEINTVQDLVSSVVNDNEELVTNKRPRRAAAFAA</sequence>
<dbReference type="Pfam" id="PF18701">
    <property type="entry name" value="DUF5641"/>
    <property type="match status" value="1"/>
</dbReference>
<feature type="domain" description="DUF5641" evidence="1">
    <location>
        <begin position="203"/>
        <end position="284"/>
    </location>
</feature>
<dbReference type="PANTHER" id="PTHR47331">
    <property type="entry name" value="PHD-TYPE DOMAIN-CONTAINING PROTEIN"/>
    <property type="match status" value="1"/>
</dbReference>
<reference evidence="2" key="2">
    <citation type="submission" date="2024-06" db="UniProtKB">
        <authorList>
            <consortium name="EnsemblMetazoa"/>
        </authorList>
    </citation>
    <scope>IDENTIFICATION</scope>
</reference>
<protein>
    <recommendedName>
        <fullName evidence="1">DUF5641 domain-containing protein</fullName>
    </recommendedName>
</protein>
<evidence type="ECO:0000259" key="1">
    <source>
        <dbReference type="Pfam" id="PF18701"/>
    </source>
</evidence>
<dbReference type="InterPro" id="IPR012337">
    <property type="entry name" value="RNaseH-like_sf"/>
</dbReference>
<dbReference type="AlphaFoldDB" id="A0AAN0ITB6"/>
<evidence type="ECO:0000313" key="2">
    <source>
        <dbReference type="EnsemblMetazoa" id="XP_011408730.1"/>
    </source>
</evidence>
<organism evidence="2 3">
    <name type="scientific">Amphimedon queenslandica</name>
    <name type="common">Sponge</name>
    <dbReference type="NCBI Taxonomy" id="400682"/>
    <lineage>
        <taxon>Eukaryota</taxon>
        <taxon>Metazoa</taxon>
        <taxon>Porifera</taxon>
        <taxon>Demospongiae</taxon>
        <taxon>Heteroscleromorpha</taxon>
        <taxon>Haplosclerida</taxon>
        <taxon>Niphatidae</taxon>
        <taxon>Amphimedon</taxon>
    </lineage>
</organism>
<dbReference type="InterPro" id="IPR036397">
    <property type="entry name" value="RNaseH_sf"/>
</dbReference>